<feature type="region of interest" description="Disordered" evidence="2">
    <location>
        <begin position="28"/>
        <end position="55"/>
    </location>
</feature>
<dbReference type="SUPFAM" id="SSF53850">
    <property type="entry name" value="Periplasmic binding protein-like II"/>
    <property type="match status" value="1"/>
</dbReference>
<dbReference type="GO" id="GO:0015833">
    <property type="term" value="P:peptide transport"/>
    <property type="evidence" value="ECO:0007669"/>
    <property type="project" value="TreeGrafter"/>
</dbReference>
<dbReference type="InterPro" id="IPR039424">
    <property type="entry name" value="SBP_5"/>
</dbReference>
<dbReference type="Gene3D" id="3.10.105.10">
    <property type="entry name" value="Dipeptide-binding Protein, Domain 3"/>
    <property type="match status" value="1"/>
</dbReference>
<feature type="domain" description="Solute-binding protein family 5" evidence="3">
    <location>
        <begin position="111"/>
        <end position="489"/>
    </location>
</feature>
<dbReference type="PROSITE" id="PS51257">
    <property type="entry name" value="PROKAR_LIPOPROTEIN"/>
    <property type="match status" value="1"/>
</dbReference>
<dbReference type="InterPro" id="IPR000914">
    <property type="entry name" value="SBP_5_dom"/>
</dbReference>
<gene>
    <name evidence="4" type="ORF">UFOPK2754_01578</name>
    <name evidence="5" type="ORF">UFOPK3139_00754</name>
    <name evidence="6" type="ORF">UFOPK3543_02439</name>
    <name evidence="7" type="ORF">UFOPK3967_02406</name>
</gene>
<dbReference type="EMBL" id="CAFBMH010000120">
    <property type="protein sequence ID" value="CAB4927205.1"/>
    <property type="molecule type" value="Genomic_DNA"/>
</dbReference>
<evidence type="ECO:0000259" key="3">
    <source>
        <dbReference type="Pfam" id="PF00496"/>
    </source>
</evidence>
<dbReference type="InterPro" id="IPR030678">
    <property type="entry name" value="Peptide/Ni-bd"/>
</dbReference>
<evidence type="ECO:0000313" key="7">
    <source>
        <dbReference type="EMBL" id="CAB5014294.1"/>
    </source>
</evidence>
<protein>
    <submittedName>
        <fullName evidence="7">Unannotated protein</fullName>
    </submittedName>
</protein>
<proteinExistence type="predicted"/>
<dbReference type="GO" id="GO:0042597">
    <property type="term" value="C:periplasmic space"/>
    <property type="evidence" value="ECO:0007669"/>
    <property type="project" value="UniProtKB-ARBA"/>
</dbReference>
<dbReference type="PIRSF" id="PIRSF002741">
    <property type="entry name" value="MppA"/>
    <property type="match status" value="1"/>
</dbReference>
<name>A0A6J7QJN2_9ZZZZ</name>
<evidence type="ECO:0000256" key="1">
    <source>
        <dbReference type="ARBA" id="ARBA00022729"/>
    </source>
</evidence>
<dbReference type="AlphaFoldDB" id="A0A6J7QJN2"/>
<dbReference type="GO" id="GO:1904680">
    <property type="term" value="F:peptide transmembrane transporter activity"/>
    <property type="evidence" value="ECO:0007669"/>
    <property type="project" value="TreeGrafter"/>
</dbReference>
<dbReference type="PANTHER" id="PTHR30290:SF38">
    <property type="entry name" value="D,D-DIPEPTIDE-BINDING PERIPLASMIC PROTEIN DDPA-RELATED"/>
    <property type="match status" value="1"/>
</dbReference>
<keyword evidence="1" id="KW-0732">Signal</keyword>
<dbReference type="EMBL" id="CAEZYR010000053">
    <property type="protein sequence ID" value="CAB4747078.1"/>
    <property type="molecule type" value="Genomic_DNA"/>
</dbReference>
<feature type="compositionally biased region" description="Gly residues" evidence="2">
    <location>
        <begin position="36"/>
        <end position="45"/>
    </location>
</feature>
<dbReference type="EMBL" id="CAFBOS010000181">
    <property type="protein sequence ID" value="CAB5014294.1"/>
    <property type="molecule type" value="Genomic_DNA"/>
</dbReference>
<dbReference type="Gene3D" id="3.40.190.10">
    <property type="entry name" value="Periplasmic binding protein-like II"/>
    <property type="match status" value="1"/>
</dbReference>
<dbReference type="CDD" id="cd00995">
    <property type="entry name" value="PBP2_NikA_DppA_OppA_like"/>
    <property type="match status" value="1"/>
</dbReference>
<dbReference type="Pfam" id="PF00496">
    <property type="entry name" value="SBP_bac_5"/>
    <property type="match status" value="1"/>
</dbReference>
<sequence length="583" mass="61115">MSTKRSWGRAAALLLALGLVAAACGDDGGSAKSSGSGTGTTGKTGSGSAAVTTTAAPQKGGSITVAMFSETRGLDPTIGSGSGTAGGTEMIALYDTITRWNPDTRKYELRTADTLTSSADSGEWTLKLKAGIKFRDGTAYDADAVKFNIDRYLSTVNTSTSRSWLVYVVGDAKNVTVVDPLTVKFTLKVPFAGFPSFLAHTPGMILSPAKIKALGDPTAADYKAKADAFNLKPEGAGAGPFEIVQWTKGESIVMKKSPTFYGGEVYLDEIKFVNLNSSDKGVDGLKTGTVNVAFLRTPPSVFNSKADKTLGGLDSFIQGGGMMLMNQGVKLTCAAGKPEPLCVGKPDGALSTTPNTADAKVRAAVAAALDPAVINTRVNDGKGLPNNALFDSNFSLNPGVAGVKPDAVAAKKFLDEAKAAGASGKIRVACTNQPERVALAQILDTQLKAAGFETAVRADIDTATQITEITSKRDFDLGCWGMSIPNDDTAILALVQNFWSASPTNRVGYSSPAWDAALNVALGAKDDAAKKAAYKTLAELWNKDVPSVIFETVIERVAFQNKVQGVYLTESSMFFLDKAWLQK</sequence>
<dbReference type="PANTHER" id="PTHR30290">
    <property type="entry name" value="PERIPLASMIC BINDING COMPONENT OF ABC TRANSPORTER"/>
    <property type="match status" value="1"/>
</dbReference>
<dbReference type="GO" id="GO:0043190">
    <property type="term" value="C:ATP-binding cassette (ABC) transporter complex"/>
    <property type="evidence" value="ECO:0007669"/>
    <property type="project" value="InterPro"/>
</dbReference>
<feature type="compositionally biased region" description="Low complexity" evidence="2">
    <location>
        <begin position="46"/>
        <end position="55"/>
    </location>
</feature>
<accession>A0A6J7QJN2</accession>
<evidence type="ECO:0000256" key="2">
    <source>
        <dbReference type="SAM" id="MobiDB-lite"/>
    </source>
</evidence>
<evidence type="ECO:0000313" key="5">
    <source>
        <dbReference type="EMBL" id="CAB4821818.1"/>
    </source>
</evidence>
<organism evidence="7">
    <name type="scientific">freshwater metagenome</name>
    <dbReference type="NCBI Taxonomy" id="449393"/>
    <lineage>
        <taxon>unclassified sequences</taxon>
        <taxon>metagenomes</taxon>
        <taxon>ecological metagenomes</taxon>
    </lineage>
</organism>
<evidence type="ECO:0000313" key="6">
    <source>
        <dbReference type="EMBL" id="CAB4927205.1"/>
    </source>
</evidence>
<evidence type="ECO:0000313" key="4">
    <source>
        <dbReference type="EMBL" id="CAB4747078.1"/>
    </source>
</evidence>
<dbReference type="EMBL" id="CAFABA010000021">
    <property type="protein sequence ID" value="CAB4821818.1"/>
    <property type="molecule type" value="Genomic_DNA"/>
</dbReference>
<reference evidence="7" key="1">
    <citation type="submission" date="2020-05" db="EMBL/GenBank/DDBJ databases">
        <authorList>
            <person name="Chiriac C."/>
            <person name="Salcher M."/>
            <person name="Ghai R."/>
            <person name="Kavagutti S V."/>
        </authorList>
    </citation>
    <scope>NUCLEOTIDE SEQUENCE</scope>
</reference>